<keyword evidence="10" id="KW-1185">Reference proteome</keyword>
<keyword evidence="7 8" id="KW-0349">Heme</keyword>
<dbReference type="GO" id="GO:0020037">
    <property type="term" value="F:heme binding"/>
    <property type="evidence" value="ECO:0007669"/>
    <property type="project" value="InterPro"/>
</dbReference>
<evidence type="ECO:0000256" key="1">
    <source>
        <dbReference type="ARBA" id="ARBA00004167"/>
    </source>
</evidence>
<dbReference type="GO" id="GO:0016705">
    <property type="term" value="F:oxidoreductase activity, acting on paired donors, with incorporation or reduction of molecular oxygen"/>
    <property type="evidence" value="ECO:0007669"/>
    <property type="project" value="InterPro"/>
</dbReference>
<dbReference type="GO" id="GO:0005506">
    <property type="term" value="F:iron ion binding"/>
    <property type="evidence" value="ECO:0007669"/>
    <property type="project" value="InterPro"/>
</dbReference>
<evidence type="ECO:0000256" key="5">
    <source>
        <dbReference type="ARBA" id="ARBA00022989"/>
    </source>
</evidence>
<dbReference type="InterPro" id="IPR001128">
    <property type="entry name" value="Cyt_P450"/>
</dbReference>
<dbReference type="PROSITE" id="PS00086">
    <property type="entry name" value="CYTOCHROME_P450"/>
    <property type="match status" value="1"/>
</dbReference>
<gene>
    <name evidence="9" type="ORF">NC653_025607</name>
</gene>
<protein>
    <submittedName>
        <fullName evidence="9">Uncharacterized protein</fullName>
    </submittedName>
</protein>
<dbReference type="SUPFAM" id="SSF48264">
    <property type="entry name" value="Cytochrome P450"/>
    <property type="match status" value="1"/>
</dbReference>
<dbReference type="Gene3D" id="1.10.630.10">
    <property type="entry name" value="Cytochrome P450"/>
    <property type="match status" value="1"/>
</dbReference>
<dbReference type="InterPro" id="IPR036396">
    <property type="entry name" value="Cyt_P450_sf"/>
</dbReference>
<comment type="cofactor">
    <cofactor evidence="7">
        <name>heme</name>
        <dbReference type="ChEBI" id="CHEBI:30413"/>
    </cofactor>
</comment>
<proteinExistence type="inferred from homology"/>
<dbReference type="GO" id="GO:0016132">
    <property type="term" value="P:brassinosteroid biosynthetic process"/>
    <property type="evidence" value="ECO:0007669"/>
    <property type="project" value="TreeGrafter"/>
</dbReference>
<evidence type="ECO:0000313" key="9">
    <source>
        <dbReference type="EMBL" id="KAJ6982544.1"/>
    </source>
</evidence>
<reference evidence="9" key="1">
    <citation type="journal article" date="2023" name="Mol. Ecol. Resour.">
        <title>Chromosome-level genome assembly of a triploid poplar Populus alba 'Berolinensis'.</title>
        <authorList>
            <person name="Chen S."/>
            <person name="Yu Y."/>
            <person name="Wang X."/>
            <person name="Wang S."/>
            <person name="Zhang T."/>
            <person name="Zhou Y."/>
            <person name="He R."/>
            <person name="Meng N."/>
            <person name="Wang Y."/>
            <person name="Liu W."/>
            <person name="Liu Z."/>
            <person name="Liu J."/>
            <person name="Guo Q."/>
            <person name="Huang H."/>
            <person name="Sederoff R.R."/>
            <person name="Wang G."/>
            <person name="Qu G."/>
            <person name="Chen S."/>
        </authorList>
    </citation>
    <scope>NUCLEOTIDE SEQUENCE</scope>
    <source>
        <strain evidence="9">SC-2020</strain>
    </source>
</reference>
<keyword evidence="8" id="KW-0503">Monooxygenase</keyword>
<dbReference type="InterPro" id="IPR002401">
    <property type="entry name" value="Cyt_P450_E_grp-I"/>
</dbReference>
<dbReference type="PRINTS" id="PR00463">
    <property type="entry name" value="EP450I"/>
</dbReference>
<evidence type="ECO:0000256" key="7">
    <source>
        <dbReference type="PIRSR" id="PIRSR602401-1"/>
    </source>
</evidence>
<comment type="similarity">
    <text evidence="2 8">Belongs to the cytochrome P450 family.</text>
</comment>
<keyword evidence="5" id="KW-0472">Membrane</keyword>
<dbReference type="AlphaFoldDB" id="A0AAD6MCJ4"/>
<dbReference type="InterPro" id="IPR017972">
    <property type="entry name" value="Cyt_P450_CS"/>
</dbReference>
<dbReference type="Proteomes" id="UP001164929">
    <property type="component" value="Chromosome 10"/>
</dbReference>
<dbReference type="EMBL" id="JAQIZT010000010">
    <property type="protein sequence ID" value="KAJ6982544.1"/>
    <property type="molecule type" value="Genomic_DNA"/>
</dbReference>
<comment type="caution">
    <text evidence="9">The sequence shown here is derived from an EMBL/GenBank/DDBJ whole genome shotgun (WGS) entry which is preliminary data.</text>
</comment>
<accession>A0AAD6MCJ4</accession>
<dbReference type="PANTHER" id="PTHR24286">
    <property type="entry name" value="CYTOCHROME P450 26"/>
    <property type="match status" value="1"/>
</dbReference>
<feature type="binding site" description="axial binding residue" evidence="7">
    <location>
        <position position="186"/>
    </location>
    <ligand>
        <name>heme</name>
        <dbReference type="ChEBI" id="CHEBI:30413"/>
    </ligand>
    <ligandPart>
        <name>Fe</name>
        <dbReference type="ChEBI" id="CHEBI:18248"/>
    </ligandPart>
</feature>
<keyword evidence="4 7" id="KW-0479">Metal-binding</keyword>
<dbReference type="GO" id="GO:0016125">
    <property type="term" value="P:sterol metabolic process"/>
    <property type="evidence" value="ECO:0007669"/>
    <property type="project" value="TreeGrafter"/>
</dbReference>
<name>A0AAD6MCJ4_9ROSI</name>
<keyword evidence="8" id="KW-0560">Oxidoreductase</keyword>
<evidence type="ECO:0000256" key="2">
    <source>
        <dbReference type="ARBA" id="ARBA00010617"/>
    </source>
</evidence>
<evidence type="ECO:0000256" key="8">
    <source>
        <dbReference type="RuleBase" id="RU000461"/>
    </source>
</evidence>
<dbReference type="PANTHER" id="PTHR24286:SF105">
    <property type="entry name" value="CYTOCHROME P450 85A-LIKE"/>
    <property type="match status" value="1"/>
</dbReference>
<dbReference type="GO" id="GO:0004497">
    <property type="term" value="F:monooxygenase activity"/>
    <property type="evidence" value="ECO:0007669"/>
    <property type="project" value="UniProtKB-KW"/>
</dbReference>
<keyword evidence="5" id="KW-1133">Transmembrane helix</keyword>
<dbReference type="GO" id="GO:0010268">
    <property type="term" value="P:brassinosteroid homeostasis"/>
    <property type="evidence" value="ECO:0007669"/>
    <property type="project" value="TreeGrafter"/>
</dbReference>
<evidence type="ECO:0000313" key="10">
    <source>
        <dbReference type="Proteomes" id="UP001164929"/>
    </source>
</evidence>
<evidence type="ECO:0000256" key="6">
    <source>
        <dbReference type="ARBA" id="ARBA00023004"/>
    </source>
</evidence>
<organism evidence="9 10">
    <name type="scientific">Populus alba x Populus x berolinensis</name>
    <dbReference type="NCBI Taxonomy" id="444605"/>
    <lineage>
        <taxon>Eukaryota</taxon>
        <taxon>Viridiplantae</taxon>
        <taxon>Streptophyta</taxon>
        <taxon>Embryophyta</taxon>
        <taxon>Tracheophyta</taxon>
        <taxon>Spermatophyta</taxon>
        <taxon>Magnoliopsida</taxon>
        <taxon>eudicotyledons</taxon>
        <taxon>Gunneridae</taxon>
        <taxon>Pentapetalae</taxon>
        <taxon>rosids</taxon>
        <taxon>fabids</taxon>
        <taxon>Malpighiales</taxon>
        <taxon>Salicaceae</taxon>
        <taxon>Saliceae</taxon>
        <taxon>Populus</taxon>
    </lineage>
</organism>
<dbReference type="PRINTS" id="PR00385">
    <property type="entry name" value="P450"/>
</dbReference>
<sequence length="236" mass="27655">MLRQVIKERRASSEVHSDILGQIMSCENQKYHLSDDEKIDQIITMLYSGYETVSTTIMMALKYVHDNPKALQELREEHLAIRARRKPEDPIDWDDYKGMRFTRAVIFETSRLAAVVNGLLRKTNQDIELNGFLVPKGWRLYVSLREINFDPILYPEPSTFNPWRWMDNGLENHNYCFVFGGGTRLCPGKELGMVKIATFLHYFVTQYRWEESEGIEIVNFPRVEARNGLPIRVSKY</sequence>
<dbReference type="GO" id="GO:0016020">
    <property type="term" value="C:membrane"/>
    <property type="evidence" value="ECO:0007669"/>
    <property type="project" value="UniProtKB-SubCell"/>
</dbReference>
<comment type="subcellular location">
    <subcellularLocation>
        <location evidence="1">Membrane</location>
        <topology evidence="1">Single-pass membrane protein</topology>
    </subcellularLocation>
</comment>
<keyword evidence="6 7" id="KW-0408">Iron</keyword>
<evidence type="ECO:0000256" key="3">
    <source>
        <dbReference type="ARBA" id="ARBA00022692"/>
    </source>
</evidence>
<keyword evidence="3" id="KW-0812">Transmembrane</keyword>
<dbReference type="Pfam" id="PF00067">
    <property type="entry name" value="p450"/>
    <property type="match status" value="1"/>
</dbReference>
<evidence type="ECO:0000256" key="4">
    <source>
        <dbReference type="ARBA" id="ARBA00022723"/>
    </source>
</evidence>